<keyword evidence="2" id="KW-1185">Reference proteome</keyword>
<dbReference type="EMBL" id="JBHSFO010000003">
    <property type="protein sequence ID" value="MFC4603809.1"/>
    <property type="molecule type" value="Genomic_DNA"/>
</dbReference>
<proteinExistence type="predicted"/>
<reference evidence="2" key="1">
    <citation type="journal article" date="2019" name="Int. J. Syst. Evol. Microbiol.">
        <title>The Global Catalogue of Microorganisms (GCM) 10K type strain sequencing project: providing services to taxonomists for standard genome sequencing and annotation.</title>
        <authorList>
            <consortium name="The Broad Institute Genomics Platform"/>
            <consortium name="The Broad Institute Genome Sequencing Center for Infectious Disease"/>
            <person name="Wu L."/>
            <person name="Ma J."/>
        </authorList>
    </citation>
    <scope>NUCLEOTIDE SEQUENCE [LARGE SCALE GENOMIC DNA]</scope>
    <source>
        <strain evidence="2">CCUG 54520</strain>
    </source>
</reference>
<sequence>MGGTLYEDGTVRIDANGVTIRHYYLPFVSRFLPYERIESVHSGELSNIGGRWRIWGTTDFSHWYSFDIRRPSKSTAIVLETPGRVTPAFTPMDPDAVESMIAAQLAGKR</sequence>
<name>A0ABV9FU78_9NOCA</name>
<protein>
    <recommendedName>
        <fullName evidence="3">Bacterial Pleckstrin homology domain-containing protein</fullName>
    </recommendedName>
</protein>
<accession>A0ABV9FU78</accession>
<gene>
    <name evidence="1" type="ORF">ACFO6S_08960</name>
</gene>
<comment type="caution">
    <text evidence="1">The sequence shown here is derived from an EMBL/GenBank/DDBJ whole genome shotgun (WGS) entry which is preliminary data.</text>
</comment>
<organism evidence="1 2">
    <name type="scientific">Rhodococcus kronopolitis</name>
    <dbReference type="NCBI Taxonomy" id="1460226"/>
    <lineage>
        <taxon>Bacteria</taxon>
        <taxon>Bacillati</taxon>
        <taxon>Actinomycetota</taxon>
        <taxon>Actinomycetes</taxon>
        <taxon>Mycobacteriales</taxon>
        <taxon>Nocardiaceae</taxon>
        <taxon>Rhodococcus</taxon>
    </lineage>
</organism>
<dbReference type="Proteomes" id="UP001595914">
    <property type="component" value="Unassembled WGS sequence"/>
</dbReference>
<evidence type="ECO:0000313" key="1">
    <source>
        <dbReference type="EMBL" id="MFC4603809.1"/>
    </source>
</evidence>
<evidence type="ECO:0008006" key="3">
    <source>
        <dbReference type="Google" id="ProtNLM"/>
    </source>
</evidence>
<evidence type="ECO:0000313" key="2">
    <source>
        <dbReference type="Proteomes" id="UP001595914"/>
    </source>
</evidence>
<dbReference type="RefSeq" id="WP_378416086.1">
    <property type="nucleotide sequence ID" value="NZ_JBHSFO010000003.1"/>
</dbReference>